<dbReference type="Proteomes" id="UP000604046">
    <property type="component" value="Unassembled WGS sequence"/>
</dbReference>
<organism evidence="1 2">
    <name type="scientific">Symbiodinium natans</name>
    <dbReference type="NCBI Taxonomy" id="878477"/>
    <lineage>
        <taxon>Eukaryota</taxon>
        <taxon>Sar</taxon>
        <taxon>Alveolata</taxon>
        <taxon>Dinophyceae</taxon>
        <taxon>Suessiales</taxon>
        <taxon>Symbiodiniaceae</taxon>
        <taxon>Symbiodinium</taxon>
    </lineage>
</organism>
<evidence type="ECO:0000313" key="2">
    <source>
        <dbReference type="Proteomes" id="UP000604046"/>
    </source>
</evidence>
<evidence type="ECO:0000313" key="1">
    <source>
        <dbReference type="EMBL" id="CAE7214572.1"/>
    </source>
</evidence>
<comment type="caution">
    <text evidence="1">The sequence shown here is derived from an EMBL/GenBank/DDBJ whole genome shotgun (WGS) entry which is preliminary data.</text>
</comment>
<dbReference type="OrthoDB" id="419573at2759"/>
<keyword evidence="2" id="KW-1185">Reference proteome</keyword>
<name>A0A812K094_9DINO</name>
<protein>
    <submittedName>
        <fullName evidence="1">Uncharacterized protein</fullName>
    </submittedName>
</protein>
<gene>
    <name evidence="1" type="ORF">SNAT2548_LOCUS7458</name>
</gene>
<accession>A0A812K094</accession>
<proteinExistence type="predicted"/>
<dbReference type="EMBL" id="CAJNDS010000521">
    <property type="protein sequence ID" value="CAE7214572.1"/>
    <property type="molecule type" value="Genomic_DNA"/>
</dbReference>
<reference evidence="1" key="1">
    <citation type="submission" date="2021-02" db="EMBL/GenBank/DDBJ databases">
        <authorList>
            <person name="Dougan E. K."/>
            <person name="Rhodes N."/>
            <person name="Thang M."/>
            <person name="Chan C."/>
        </authorList>
    </citation>
    <scope>NUCLEOTIDE SEQUENCE</scope>
</reference>
<sequence length="1781" mass="194689">MESSSTRSVLTRTVTIFAHYEWPPEGFGPVLQLQQDLNVEVRDSTCWVPATLSFAAQEVLTGATDIASCRSLCRSRGQCTHVAWSSSQCIEYAQLCTDKEDQLCVHQDIDVTARLPGCGERSACLNLTFADHHYLSGAYCPHADNGTHGQLFLKVGRTEEDSFWAVANDGSSDCGKPWLLRRPDPENDFHNASAQYAELHGEVVACFGSENQVTEVFQNGSASTDASVGEESVEVTVALFLPSCAVPNVTQAHSIQKASDDMTPSAEVQGLILDDPSTEAEDDFWLHPCQCVPPAWGNAAPISPDAYDEIPMGSQNLFEAIPFEVGGGAFVCKQEYLLDIFYLEAAEDKQLESCQVHCSQDQSCVFFWHGQVGEGSAQCWTYSSCETLYRQVGISGMLMAWPKDTYVCRISNAPLCWHVTKRREFLRAALPLSLPSSELGVCLHQSLFEQCDQKLMLGGTSVESCGICKYIAVDMALPSPESLLKTPLPAEFAHGAVVTARCWDERYRSPAAEQAELRCVAGSWINSDGSKGLSNFECAACIEAVSHWHKDMAVRVKEELFFASRWILQLGLRVIEGTYNVKDSTDTDCENYVAQLTASAPQTVRQFMSTDCSSTQSMCLASSSSSPGLVLEDCSEGENQQLLDANEVSQLFVQRYKKEVGSDEAVNGDASPSDFKGLQLTTSCGSNLVVRAFHFGQGDASEPTLGLSKICTVADLMSSELQEYSLHLRVAIQNQLYRSCLQYGSYDDDGDVYNAIDTAGPCLGPSNQLFHFRYDPTCQEDYSSCYDASKNTDADIEYIFRLYTAEVSSDSNHEVISRVPSEEFNGKFGYEETQHVIIYRDDFLPRYLVQTEQFELAGTYGWCDNGCSPSLWDFQQNTYTWTILGTLGLVDLQIDCQAQHVIQDLKKEPVEPGDVEGEAQYKADTIQWKCARVVGLGACVEKVSLELSELDELQALRFMGVDCGEGYAMQALKCEQDVKSQAIRFRATCCQLMSLPVTMRPGDIRDEDLAVEDGIYCPVGLDSSGRPSFSQELSFKWSEASASGTLTYDRGAGAWCLATTSGSGDPSCVEGEVVHPLELGIETQFSYTSATSAALDGYTSGSGWHLLPVRDFSSLFSPQGAEALATPEPTEAVTSFSSPAAVLPEAAPQEPQLDSLQLDSLDEDAYQPECKDKVHPGSTDFDSGEMNKNAYDLPPENPCHWVHALLNPTAVDPEYDGGPSGLVWKPAPQFDSRESWTDKSGDSTGGSYGVTYKSVKECSDREISRDASYGRDARINAIGVGIPSTALGFAGDLLGIWDTDWNFPGKFLRSIVSAAKFGVDVTGLSNDFLRDNKYGPNSRDDCMPLQHGLARMFCDLHCVRDAVKTGDKVILSNLEAAFQHMQSVTTQLFDHYLGGGTADEAAPTSSLIVKRMSARFTEMKSMVHSRAFHQMAATAAARSIEAFSAQLRAAKALPDGNLTSGLHSIAGGVEQLHALVSAASTHEKLTAAQSVADRAGEYVTAMMRVMRSKAHTLGLYKRTSVESKQRQHWLRNSHASLEDVMQELREGSLMMAMDSMDKTWWQLRAQFDQYFDAMDEHWAGFKTALVALDGYTGRCSLSFAGLQSAWVMSAQAHAKAQRTLQAVWAAANPLVGLLISQALDAEILAAFAKRDAASVNASQVLAALASEAALCDCRNTTETPEPTGRRSTQSSFGQGAILSALKKGLEDGLFGQTLQQIQIVFAEMDLLVEQYASTGLGKPPNQEVFNDSRQRMAEILLTYGEIQNATATKMWGSWRASRCGC</sequence>